<proteinExistence type="predicted"/>
<evidence type="ECO:0000313" key="4">
    <source>
        <dbReference type="RefSeq" id="XP_019643813.1"/>
    </source>
</evidence>
<dbReference type="SUPFAM" id="SSF52058">
    <property type="entry name" value="L domain-like"/>
    <property type="match status" value="1"/>
</dbReference>
<evidence type="ECO:0000256" key="1">
    <source>
        <dbReference type="ARBA" id="ARBA00022614"/>
    </source>
</evidence>
<dbReference type="SMART" id="SM00369">
    <property type="entry name" value="LRR_TYP"/>
    <property type="match status" value="5"/>
</dbReference>
<reference evidence="4" key="1">
    <citation type="submission" date="2025-08" db="UniProtKB">
        <authorList>
            <consortium name="RefSeq"/>
        </authorList>
    </citation>
    <scope>IDENTIFICATION</scope>
    <source>
        <tissue evidence="4">Gonad</tissue>
    </source>
</reference>
<evidence type="ECO:0000313" key="3">
    <source>
        <dbReference type="Proteomes" id="UP000515135"/>
    </source>
</evidence>
<accession>A0A6P5A350</accession>
<dbReference type="AlphaFoldDB" id="A0A6P5A350"/>
<dbReference type="PANTHER" id="PTHR24366">
    <property type="entry name" value="IG(IMMUNOGLOBULIN) AND LRR(LEUCINE RICH REPEAT) DOMAINS"/>
    <property type="match status" value="1"/>
</dbReference>
<organism evidence="3 4">
    <name type="scientific">Branchiostoma belcheri</name>
    <name type="common">Amphioxus</name>
    <dbReference type="NCBI Taxonomy" id="7741"/>
    <lineage>
        <taxon>Eukaryota</taxon>
        <taxon>Metazoa</taxon>
        <taxon>Chordata</taxon>
        <taxon>Cephalochordata</taxon>
        <taxon>Leptocardii</taxon>
        <taxon>Amphioxiformes</taxon>
        <taxon>Branchiostomatidae</taxon>
        <taxon>Branchiostoma</taxon>
    </lineage>
</organism>
<dbReference type="PROSITE" id="PS51450">
    <property type="entry name" value="LRR"/>
    <property type="match status" value="2"/>
</dbReference>
<keyword evidence="1" id="KW-0433">Leucine-rich repeat</keyword>
<gene>
    <name evidence="4" type="primary">LOC109484900</name>
</gene>
<dbReference type="InterPro" id="IPR001611">
    <property type="entry name" value="Leu-rich_rpt"/>
</dbReference>
<keyword evidence="3" id="KW-1185">Reference proteome</keyword>
<dbReference type="Pfam" id="PF13855">
    <property type="entry name" value="LRR_8"/>
    <property type="match status" value="1"/>
</dbReference>
<keyword evidence="2" id="KW-0677">Repeat</keyword>
<protein>
    <submittedName>
        <fullName evidence="4">Leucine-rich repeat-containing protein 15-like</fullName>
    </submittedName>
</protein>
<dbReference type="Proteomes" id="UP000515135">
    <property type="component" value="Unplaced"/>
</dbReference>
<dbReference type="InterPro" id="IPR003591">
    <property type="entry name" value="Leu-rich_rpt_typical-subtyp"/>
</dbReference>
<sequence length="415" mass="46901">MPQFWCTVHPIDGQCFAGVKRLGIRGYKYGKLSGQKLSVLNPSSLTHLYITNAGIIELDNKTFEAFFRLQSLNLDNNLLTHIPRHWYTVVHSPFQLHKLSISKNHISSLDPGCFETLTGLDTLDLRHNLLREVHSHWLVGMNNLRTLLLSGNRIQTILPHTFDSLKRLQHLDFSNNELVCLRKETFLTPKKLFRVVLGGNKILASKSDTVHRMPWHVVLESCGLLDIHVEQDNHQWIRLEANSMVLHIIYEPSTDLFSIDWFNTLAYKSKVPINLDSCNPLSKMYRLGHFRAYPPFVVVVKNSEASADTSPLTQCSESWEESGSISFTLKGASNLQIYGINTSSKLRATSAKVKAFSIVATTTKNRTTTDSQSAGKADDPGRNLDTSRVACFSITHDEMQTPYFFNASVPKQEKS</sequence>
<dbReference type="GeneID" id="109484900"/>
<dbReference type="InterPro" id="IPR032675">
    <property type="entry name" value="LRR_dom_sf"/>
</dbReference>
<dbReference type="Gene3D" id="3.80.10.10">
    <property type="entry name" value="Ribonuclease Inhibitor"/>
    <property type="match status" value="1"/>
</dbReference>
<dbReference type="OrthoDB" id="694479at2759"/>
<evidence type="ECO:0000256" key="2">
    <source>
        <dbReference type="ARBA" id="ARBA00022737"/>
    </source>
</evidence>
<dbReference type="KEGG" id="bbel:109484900"/>
<dbReference type="RefSeq" id="XP_019643813.1">
    <property type="nucleotide sequence ID" value="XM_019788254.1"/>
</dbReference>
<name>A0A6P5A350_BRABE</name>